<feature type="chain" id="PRO_5003468978" evidence="1">
    <location>
        <begin position="20"/>
        <end position="141"/>
    </location>
</feature>
<evidence type="ECO:0000256" key="1">
    <source>
        <dbReference type="SAM" id="SignalP"/>
    </source>
</evidence>
<keyword evidence="1" id="KW-0732">Signal</keyword>
<evidence type="ECO:0000313" key="2">
    <source>
        <dbReference type="EMBL" id="CCA77043.1"/>
    </source>
</evidence>
<name>G4U0F0_SERID</name>
<keyword evidence="3" id="KW-1185">Reference proteome</keyword>
<feature type="signal peptide" evidence="1">
    <location>
        <begin position="1"/>
        <end position="19"/>
    </location>
</feature>
<sequence length="141" mass="16299">MAWLSRWFVMLVLSARSTASSDSLLIKEEHHHLLSSSFPALTSLFSSRSMTTDWRIQLNTVCQNRYGPNNFEFVYTEEKKPNQADNDQRWKSKCKVIRYTVPNDEGIATDYGTEWFKKTVDSRQDAARRMLDIISNLPSGS</sequence>
<protein>
    <submittedName>
        <fullName evidence="2">Uncharacterized protein</fullName>
    </submittedName>
</protein>
<gene>
    <name evidence="2" type="ORF">PIIN_11028</name>
</gene>
<dbReference type="InParanoid" id="G4U0F0"/>
<proteinExistence type="predicted"/>
<dbReference type="HOGENOM" id="CLU_1826017_0_0_1"/>
<reference evidence="2 3" key="1">
    <citation type="journal article" date="2011" name="PLoS Pathog.">
        <title>Endophytic Life Strategies Decoded by Genome and Transcriptome Analyses of the Mutualistic Root Symbiont Piriformospora indica.</title>
        <authorList>
            <person name="Zuccaro A."/>
            <person name="Lahrmann U."/>
            <person name="Guldener U."/>
            <person name="Langen G."/>
            <person name="Pfiffi S."/>
            <person name="Biedenkopf D."/>
            <person name="Wong P."/>
            <person name="Samans B."/>
            <person name="Grimm C."/>
            <person name="Basiewicz M."/>
            <person name="Murat C."/>
            <person name="Martin F."/>
            <person name="Kogel K.H."/>
        </authorList>
    </citation>
    <scope>NUCLEOTIDE SEQUENCE [LARGE SCALE GENOMIC DNA]</scope>
    <source>
        <strain evidence="2 3">DSM 11827</strain>
    </source>
</reference>
<dbReference type="AlphaFoldDB" id="G4U0F0"/>
<comment type="caution">
    <text evidence="2">The sequence shown here is derived from an EMBL/GenBank/DDBJ whole genome shotgun (WGS) entry which is preliminary data.</text>
</comment>
<dbReference type="Proteomes" id="UP000007148">
    <property type="component" value="Unassembled WGS sequence"/>
</dbReference>
<organism evidence="2 3">
    <name type="scientific">Serendipita indica (strain DSM 11827)</name>
    <name type="common">Root endophyte fungus</name>
    <name type="synonym">Piriformospora indica</name>
    <dbReference type="NCBI Taxonomy" id="1109443"/>
    <lineage>
        <taxon>Eukaryota</taxon>
        <taxon>Fungi</taxon>
        <taxon>Dikarya</taxon>
        <taxon>Basidiomycota</taxon>
        <taxon>Agaricomycotina</taxon>
        <taxon>Agaricomycetes</taxon>
        <taxon>Sebacinales</taxon>
        <taxon>Serendipitaceae</taxon>
        <taxon>Serendipita</taxon>
    </lineage>
</organism>
<dbReference type="EMBL" id="CAFZ01001215">
    <property type="protein sequence ID" value="CCA77043.1"/>
    <property type="molecule type" value="Genomic_DNA"/>
</dbReference>
<evidence type="ECO:0000313" key="3">
    <source>
        <dbReference type="Proteomes" id="UP000007148"/>
    </source>
</evidence>
<accession>G4U0F0</accession>